<dbReference type="GO" id="GO:0046872">
    <property type="term" value="F:metal ion binding"/>
    <property type="evidence" value="ECO:0007669"/>
    <property type="project" value="UniProtKB-KW"/>
</dbReference>
<keyword evidence="2" id="KW-0479">Metal-binding</keyword>
<accession>A0A1G9G6T2</accession>
<dbReference type="SUPFAM" id="SSF102215">
    <property type="entry name" value="Creatininase"/>
    <property type="match status" value="1"/>
</dbReference>
<evidence type="ECO:0000256" key="1">
    <source>
        <dbReference type="ARBA" id="ARBA00001947"/>
    </source>
</evidence>
<dbReference type="PANTHER" id="PTHR35005:SF1">
    <property type="entry name" value="2-AMINO-5-FORMYLAMINO-6-RIBOSYLAMINOPYRIMIDIN-4(3H)-ONE 5'-MONOPHOSPHATE DEFORMYLASE"/>
    <property type="match status" value="1"/>
</dbReference>
<gene>
    <name evidence="6" type="ORF">SAMN05216216_11560</name>
</gene>
<evidence type="ECO:0000256" key="2">
    <source>
        <dbReference type="ARBA" id="ARBA00022723"/>
    </source>
</evidence>
<evidence type="ECO:0000256" key="5">
    <source>
        <dbReference type="ARBA" id="ARBA00024029"/>
    </source>
</evidence>
<dbReference type="EMBL" id="FNFY01000015">
    <property type="protein sequence ID" value="SDK96295.1"/>
    <property type="molecule type" value="Genomic_DNA"/>
</dbReference>
<dbReference type="GO" id="GO:0009231">
    <property type="term" value="P:riboflavin biosynthetic process"/>
    <property type="evidence" value="ECO:0007669"/>
    <property type="project" value="TreeGrafter"/>
</dbReference>
<dbReference type="Pfam" id="PF02633">
    <property type="entry name" value="Creatininase"/>
    <property type="match status" value="1"/>
</dbReference>
<comment type="cofactor">
    <cofactor evidence="1">
        <name>Zn(2+)</name>
        <dbReference type="ChEBI" id="CHEBI:29105"/>
    </cofactor>
</comment>
<dbReference type="Proteomes" id="UP000199008">
    <property type="component" value="Unassembled WGS sequence"/>
</dbReference>
<evidence type="ECO:0000256" key="3">
    <source>
        <dbReference type="ARBA" id="ARBA00022801"/>
    </source>
</evidence>
<dbReference type="RefSeq" id="WP_092986753.1">
    <property type="nucleotide sequence ID" value="NZ_FNFY01000015.1"/>
</dbReference>
<evidence type="ECO:0000256" key="4">
    <source>
        <dbReference type="ARBA" id="ARBA00022833"/>
    </source>
</evidence>
<evidence type="ECO:0000313" key="6">
    <source>
        <dbReference type="EMBL" id="SDK96295.1"/>
    </source>
</evidence>
<proteinExistence type="inferred from homology"/>
<keyword evidence="3 6" id="KW-0378">Hydrolase</keyword>
<dbReference type="OrthoDB" id="9801445at2"/>
<dbReference type="GO" id="GO:0016811">
    <property type="term" value="F:hydrolase activity, acting on carbon-nitrogen (but not peptide) bonds, in linear amides"/>
    <property type="evidence" value="ECO:0007669"/>
    <property type="project" value="TreeGrafter"/>
</dbReference>
<keyword evidence="4" id="KW-0862">Zinc</keyword>
<dbReference type="STRING" id="576118.SAMN05216216_11560"/>
<comment type="similarity">
    <text evidence="5">Belongs to the creatininase superfamily.</text>
</comment>
<dbReference type="InterPro" id="IPR003785">
    <property type="entry name" value="Creatininase/forma_Hydrolase"/>
</dbReference>
<organism evidence="6 7">
    <name type="scientific">Lacicoccus qingdaonensis</name>
    <dbReference type="NCBI Taxonomy" id="576118"/>
    <lineage>
        <taxon>Bacteria</taxon>
        <taxon>Bacillati</taxon>
        <taxon>Bacillota</taxon>
        <taxon>Bacilli</taxon>
        <taxon>Bacillales</taxon>
        <taxon>Salinicoccaceae</taxon>
        <taxon>Lacicoccus</taxon>
    </lineage>
</organism>
<keyword evidence="7" id="KW-1185">Reference proteome</keyword>
<sequence>MEKFGLHYMTWKEIEKAFTEDKVIYIPMGSMEQHGSHSINGDFLAATHIAEKVAKKTDNLYIPTIPFGNSGYFKSFPGTISLREETVTRIVKDVIENLVDHGQYKIVFLNGHAGNKSSITTAVRELKETITDLKVHTFNLWQTFTPNQKKSLYPTDQDPSGHGAEPLTSIMRYLYGDYVDTTKEVIEKKKVSKDGMEILNLNQVNIDGINVDVYLDMSDISEDGIYSTTFKPSADIGEKAIDHIVNNICESVEKLY</sequence>
<protein>
    <submittedName>
        <fullName evidence="6">Creatinine amidohydrolase</fullName>
    </submittedName>
</protein>
<name>A0A1G9G6T2_9BACL</name>
<dbReference type="Gene3D" id="3.40.50.10310">
    <property type="entry name" value="Creatininase"/>
    <property type="match status" value="1"/>
</dbReference>
<reference evidence="7" key="1">
    <citation type="submission" date="2016-10" db="EMBL/GenBank/DDBJ databases">
        <authorList>
            <person name="Varghese N."/>
            <person name="Submissions S."/>
        </authorList>
    </citation>
    <scope>NUCLEOTIDE SEQUENCE [LARGE SCALE GENOMIC DNA]</scope>
    <source>
        <strain evidence="7">CGMCC 1.8895</strain>
    </source>
</reference>
<dbReference type="PANTHER" id="PTHR35005">
    <property type="entry name" value="3-DEHYDRO-SCYLLO-INOSOSE HYDROLASE"/>
    <property type="match status" value="1"/>
</dbReference>
<dbReference type="InterPro" id="IPR024087">
    <property type="entry name" value="Creatininase-like_sf"/>
</dbReference>
<dbReference type="AlphaFoldDB" id="A0A1G9G6T2"/>
<evidence type="ECO:0000313" key="7">
    <source>
        <dbReference type="Proteomes" id="UP000199008"/>
    </source>
</evidence>